<sequence>MRLIKRQNVIEDAKKFPKDIQNAVKAWCKVVKDAEWQNLEDIRKSYNRSVDQVENFLVFNIKSYRLIVGFNFKAQIIYYKYLLTHDEYETNKWK</sequence>
<dbReference type="Pfam" id="PF09907">
    <property type="entry name" value="HigB_toxin"/>
    <property type="match status" value="1"/>
</dbReference>
<dbReference type="InterPro" id="IPR018669">
    <property type="entry name" value="Toxin_HigB"/>
</dbReference>
<accession>A0ABR9VJ97</accession>
<gene>
    <name evidence="1" type="ORF">IQ227_19430</name>
</gene>
<dbReference type="RefSeq" id="WP_193943730.1">
    <property type="nucleotide sequence ID" value="NZ_JADEWB010000144.1"/>
</dbReference>
<dbReference type="Proteomes" id="UP000606776">
    <property type="component" value="Unassembled WGS sequence"/>
</dbReference>
<keyword evidence="2" id="KW-1185">Reference proteome</keyword>
<protein>
    <submittedName>
        <fullName evidence="1">Type II toxin-antitoxin system HigB family toxin</fullName>
    </submittedName>
</protein>
<evidence type="ECO:0000313" key="1">
    <source>
        <dbReference type="EMBL" id="MBE9238137.1"/>
    </source>
</evidence>
<dbReference type="EMBL" id="JADEWB010000144">
    <property type="protein sequence ID" value="MBE9238137.1"/>
    <property type="molecule type" value="Genomic_DNA"/>
</dbReference>
<evidence type="ECO:0000313" key="2">
    <source>
        <dbReference type="Proteomes" id="UP000606776"/>
    </source>
</evidence>
<proteinExistence type="predicted"/>
<comment type="caution">
    <text evidence="1">The sequence shown here is derived from an EMBL/GenBank/DDBJ whole genome shotgun (WGS) entry which is preliminary data.</text>
</comment>
<organism evidence="1 2">
    <name type="scientific">Sphaerospermopsis aphanizomenoides LEGE 00250</name>
    <dbReference type="NCBI Taxonomy" id="2777972"/>
    <lineage>
        <taxon>Bacteria</taxon>
        <taxon>Bacillati</taxon>
        <taxon>Cyanobacteriota</taxon>
        <taxon>Cyanophyceae</taxon>
        <taxon>Nostocales</taxon>
        <taxon>Aphanizomenonaceae</taxon>
        <taxon>Sphaerospermopsis</taxon>
        <taxon>Sphaerospermopsis aphanizomenoides</taxon>
    </lineage>
</organism>
<reference evidence="1 2" key="1">
    <citation type="submission" date="2020-10" db="EMBL/GenBank/DDBJ databases">
        <authorList>
            <person name="Castelo-Branco R."/>
            <person name="Eusebio N."/>
            <person name="Adriana R."/>
            <person name="Vieira A."/>
            <person name="Brugerolle De Fraissinette N."/>
            <person name="Rezende De Castro R."/>
            <person name="Schneider M.P."/>
            <person name="Vasconcelos V."/>
            <person name="Leao P.N."/>
        </authorList>
    </citation>
    <scope>NUCLEOTIDE SEQUENCE [LARGE SCALE GENOMIC DNA]</scope>
    <source>
        <strain evidence="1 2">LEGE 00250</strain>
    </source>
</reference>
<name>A0ABR9VJ97_9CYAN</name>